<evidence type="ECO:0000256" key="1">
    <source>
        <dbReference type="SAM" id="MobiDB-lite"/>
    </source>
</evidence>
<keyword evidence="3" id="KW-1185">Reference proteome</keyword>
<evidence type="ECO:0000313" key="3">
    <source>
        <dbReference type="Proteomes" id="UP000007151"/>
    </source>
</evidence>
<protein>
    <submittedName>
        <fullName evidence="2">Uncharacterized protein</fullName>
    </submittedName>
</protein>
<dbReference type="InParanoid" id="A0A212EVY1"/>
<dbReference type="AlphaFoldDB" id="A0A212EVY1"/>
<organism evidence="2 3">
    <name type="scientific">Danaus plexippus plexippus</name>
    <dbReference type="NCBI Taxonomy" id="278856"/>
    <lineage>
        <taxon>Eukaryota</taxon>
        <taxon>Metazoa</taxon>
        <taxon>Ecdysozoa</taxon>
        <taxon>Arthropoda</taxon>
        <taxon>Hexapoda</taxon>
        <taxon>Insecta</taxon>
        <taxon>Pterygota</taxon>
        <taxon>Neoptera</taxon>
        <taxon>Endopterygota</taxon>
        <taxon>Lepidoptera</taxon>
        <taxon>Glossata</taxon>
        <taxon>Ditrysia</taxon>
        <taxon>Papilionoidea</taxon>
        <taxon>Nymphalidae</taxon>
        <taxon>Danainae</taxon>
        <taxon>Danaini</taxon>
        <taxon>Danaina</taxon>
        <taxon>Danaus</taxon>
        <taxon>Danaus</taxon>
    </lineage>
</organism>
<accession>A0A212EVY1</accession>
<evidence type="ECO:0000313" key="2">
    <source>
        <dbReference type="EMBL" id="OWR45658.1"/>
    </source>
</evidence>
<gene>
    <name evidence="2" type="ORF">KGM_214764</name>
</gene>
<feature type="region of interest" description="Disordered" evidence="1">
    <location>
        <begin position="1"/>
        <end position="45"/>
    </location>
</feature>
<dbReference type="KEGG" id="dpl:KGM_214764"/>
<reference evidence="2 3" key="1">
    <citation type="journal article" date="2011" name="Cell">
        <title>The monarch butterfly genome yields insights into long-distance migration.</title>
        <authorList>
            <person name="Zhan S."/>
            <person name="Merlin C."/>
            <person name="Boore J.L."/>
            <person name="Reppert S.M."/>
        </authorList>
    </citation>
    <scope>NUCLEOTIDE SEQUENCE [LARGE SCALE GENOMIC DNA]</scope>
    <source>
        <strain evidence="2">F-2</strain>
    </source>
</reference>
<dbReference type="Proteomes" id="UP000007151">
    <property type="component" value="Unassembled WGS sequence"/>
</dbReference>
<sequence>MERDQTDTPPAAGDGARGLADKGEEDSPSVRSLQESLAPGHVPLPSGSRLVSHFLSEPCLRPRQLFREATLI</sequence>
<proteinExistence type="predicted"/>
<comment type="caution">
    <text evidence="2">The sequence shown here is derived from an EMBL/GenBank/DDBJ whole genome shotgun (WGS) entry which is preliminary data.</text>
</comment>
<dbReference type="EMBL" id="AGBW02012106">
    <property type="protein sequence ID" value="OWR45658.1"/>
    <property type="molecule type" value="Genomic_DNA"/>
</dbReference>
<name>A0A212EVY1_DANPL</name>